<reference evidence="2 3" key="1">
    <citation type="submission" date="2015-11" db="EMBL/GenBank/DDBJ databases">
        <title>Genome sequence of Pyrodictium occultum PL-19, a marine hyperthermophilic archaeon isolated from Volcano, Italy.</title>
        <authorList>
            <person name="Utturkar S."/>
            <person name="Huber H."/>
            <person name="Leptihn S."/>
            <person name="Brown S."/>
            <person name="Stetter K.O."/>
            <person name="Podar M."/>
        </authorList>
    </citation>
    <scope>NUCLEOTIDE SEQUENCE [LARGE SCALE GENOMIC DNA]</scope>
    <source>
        <strain evidence="2 3">PL-19</strain>
    </source>
</reference>
<name>A0A0V8RVX2_PYROC</name>
<dbReference type="PRINTS" id="PR00069">
    <property type="entry name" value="ALDKETRDTASE"/>
</dbReference>
<dbReference type="CDD" id="cd19072">
    <property type="entry name" value="AKR_AKR3F1-like"/>
    <property type="match status" value="1"/>
</dbReference>
<dbReference type="Pfam" id="PF00248">
    <property type="entry name" value="Aldo_ket_red"/>
    <property type="match status" value="1"/>
</dbReference>
<sequence>MPLFPVDNGDRKPIGGDTVSAIGLGTWAIRNPRRAFEALVEAIETGLVDNIDTAEMYGEGTAEELVGEVLRKVGRERVFVTTKVLPWRLRSFEELEKAIRASLRRLGVETVDLILIHWPLEGMPVSEQVRRLEKIAIGKGYARYIGVSNFDDRELEEALHATASAEIVVDQVHYSVLHRRWVEEKLLPLALRNNVTIQAYTPLERGRVAEHPVVRRIAERVGRTPIQVALNYLISRPRVVAIPKTENREHLREILGAMGWRLTEDAIEELERIGE</sequence>
<keyword evidence="3" id="KW-1185">Reference proteome</keyword>
<dbReference type="Gene3D" id="3.20.20.100">
    <property type="entry name" value="NADP-dependent oxidoreductase domain"/>
    <property type="match status" value="1"/>
</dbReference>
<dbReference type="Proteomes" id="UP000053352">
    <property type="component" value="Unassembled WGS sequence"/>
</dbReference>
<accession>A0A0V8RVX2</accession>
<proteinExistence type="predicted"/>
<dbReference type="PANTHER" id="PTHR43638:SF3">
    <property type="entry name" value="ALDEHYDE REDUCTASE"/>
    <property type="match status" value="1"/>
</dbReference>
<dbReference type="PANTHER" id="PTHR43638">
    <property type="entry name" value="OXIDOREDUCTASE, ALDO/KETO REDUCTASE FAMILY PROTEIN"/>
    <property type="match status" value="1"/>
</dbReference>
<gene>
    <name evidence="2" type="ORF">CF15_05450</name>
</gene>
<dbReference type="InterPro" id="IPR020471">
    <property type="entry name" value="AKR"/>
</dbReference>
<dbReference type="STRING" id="2309.CF15_05450"/>
<dbReference type="SUPFAM" id="SSF51430">
    <property type="entry name" value="NAD(P)-linked oxidoreductase"/>
    <property type="match status" value="1"/>
</dbReference>
<dbReference type="InterPro" id="IPR036812">
    <property type="entry name" value="NAD(P)_OxRdtase_dom_sf"/>
</dbReference>
<dbReference type="InterPro" id="IPR023210">
    <property type="entry name" value="NADP_OxRdtase_dom"/>
</dbReference>
<feature type="domain" description="NADP-dependent oxidoreductase" evidence="1">
    <location>
        <begin position="22"/>
        <end position="273"/>
    </location>
</feature>
<dbReference type="EMBL" id="LNTB01000001">
    <property type="protein sequence ID" value="KSW12207.1"/>
    <property type="molecule type" value="Genomic_DNA"/>
</dbReference>
<organism evidence="2 3">
    <name type="scientific">Pyrodictium occultum</name>
    <dbReference type="NCBI Taxonomy" id="2309"/>
    <lineage>
        <taxon>Archaea</taxon>
        <taxon>Thermoproteota</taxon>
        <taxon>Thermoprotei</taxon>
        <taxon>Desulfurococcales</taxon>
        <taxon>Pyrodictiaceae</taxon>
        <taxon>Pyrodictium</taxon>
    </lineage>
</organism>
<comment type="caution">
    <text evidence="2">The sequence shown here is derived from an EMBL/GenBank/DDBJ whole genome shotgun (WGS) entry which is preliminary data.</text>
</comment>
<evidence type="ECO:0000313" key="2">
    <source>
        <dbReference type="EMBL" id="KSW12207.1"/>
    </source>
</evidence>
<evidence type="ECO:0000313" key="3">
    <source>
        <dbReference type="Proteomes" id="UP000053352"/>
    </source>
</evidence>
<dbReference type="GO" id="GO:0016491">
    <property type="term" value="F:oxidoreductase activity"/>
    <property type="evidence" value="ECO:0007669"/>
    <property type="project" value="InterPro"/>
</dbReference>
<evidence type="ECO:0000259" key="1">
    <source>
        <dbReference type="Pfam" id="PF00248"/>
    </source>
</evidence>
<dbReference type="OrthoDB" id="275427at2157"/>
<protein>
    <submittedName>
        <fullName evidence="2">Oxidoreductase</fullName>
    </submittedName>
</protein>
<dbReference type="RefSeq" id="WP_058370888.1">
    <property type="nucleotide sequence ID" value="NZ_LNTB01000001.1"/>
</dbReference>
<dbReference type="AlphaFoldDB" id="A0A0V8RVX2"/>